<evidence type="ECO:0000256" key="3">
    <source>
        <dbReference type="ARBA" id="ARBA00022598"/>
    </source>
</evidence>
<dbReference type="GO" id="GO:0043758">
    <property type="term" value="F:acetate-CoA ligase (ADP-forming) activity"/>
    <property type="evidence" value="ECO:0007669"/>
    <property type="project" value="UniProtKB-EC"/>
</dbReference>
<dbReference type="Gene3D" id="3.40.50.720">
    <property type="entry name" value="NAD(P)-binding Rossmann-like Domain"/>
    <property type="match status" value="1"/>
</dbReference>
<evidence type="ECO:0000256" key="5">
    <source>
        <dbReference type="ARBA" id="ARBA00022840"/>
    </source>
</evidence>
<dbReference type="GO" id="GO:0005524">
    <property type="term" value="F:ATP binding"/>
    <property type="evidence" value="ECO:0007669"/>
    <property type="project" value="UniProtKB-KW"/>
</dbReference>
<evidence type="ECO:0000256" key="4">
    <source>
        <dbReference type="ARBA" id="ARBA00022741"/>
    </source>
</evidence>
<dbReference type="InterPro" id="IPR016102">
    <property type="entry name" value="Succinyl-CoA_synth-like"/>
</dbReference>
<dbReference type="InterPro" id="IPR003781">
    <property type="entry name" value="CoA-bd"/>
</dbReference>
<name>A0A520KXB0_9EURY</name>
<keyword evidence="4" id="KW-0547">Nucleotide-binding</keyword>
<dbReference type="InterPro" id="IPR051538">
    <property type="entry name" value="Acyl-CoA_Synth/Transferase"/>
</dbReference>
<dbReference type="EC" id="6.2.1.13" evidence="2"/>
<comment type="caution">
    <text evidence="7">The sequence shown here is derived from an EMBL/GenBank/DDBJ whole genome shotgun (WGS) entry which is preliminary data.</text>
</comment>
<dbReference type="Proteomes" id="UP000320766">
    <property type="component" value="Unassembled WGS sequence"/>
</dbReference>
<evidence type="ECO:0000256" key="2">
    <source>
        <dbReference type="ARBA" id="ARBA00012957"/>
    </source>
</evidence>
<dbReference type="InterPro" id="IPR043938">
    <property type="entry name" value="Ligase_CoA_dom"/>
</dbReference>
<keyword evidence="5" id="KW-0067">ATP-binding</keyword>
<comment type="catalytic activity">
    <reaction evidence="1">
        <text>acetate + ATP + CoA = acetyl-CoA + ADP + phosphate</text>
        <dbReference type="Rhea" id="RHEA:15081"/>
        <dbReference type="ChEBI" id="CHEBI:30089"/>
        <dbReference type="ChEBI" id="CHEBI:30616"/>
        <dbReference type="ChEBI" id="CHEBI:43474"/>
        <dbReference type="ChEBI" id="CHEBI:57287"/>
        <dbReference type="ChEBI" id="CHEBI:57288"/>
        <dbReference type="ChEBI" id="CHEBI:456216"/>
        <dbReference type="EC" id="6.2.1.13"/>
    </reaction>
</comment>
<accession>A0A520KXB0</accession>
<evidence type="ECO:0000259" key="6">
    <source>
        <dbReference type="SMART" id="SM00881"/>
    </source>
</evidence>
<reference evidence="7 8" key="1">
    <citation type="journal article" date="2019" name="Nat. Microbiol.">
        <title>Wide diversity of methane and short-chain alkane metabolisms in uncultured archaea.</title>
        <authorList>
            <person name="Borrel G."/>
            <person name="Adam P.S."/>
            <person name="McKay L.J."/>
            <person name="Chen L.X."/>
            <person name="Sierra-Garcia I.N."/>
            <person name="Sieber C.M."/>
            <person name="Letourneur Q."/>
            <person name="Ghozlane A."/>
            <person name="Andersen G.L."/>
            <person name="Li W.J."/>
            <person name="Hallam S.J."/>
            <person name="Muyzer G."/>
            <person name="de Oliveira V.M."/>
            <person name="Inskeep W.P."/>
            <person name="Banfield J.F."/>
            <person name="Gribaldo S."/>
        </authorList>
    </citation>
    <scope>NUCLEOTIDE SEQUENCE [LARGE SCALE GENOMIC DNA]</scope>
    <source>
        <strain evidence="7">NM1b</strain>
    </source>
</reference>
<dbReference type="InterPro" id="IPR032875">
    <property type="entry name" value="Succ_CoA_lig_flav_dom"/>
</dbReference>
<evidence type="ECO:0000256" key="1">
    <source>
        <dbReference type="ARBA" id="ARBA00001619"/>
    </source>
</evidence>
<dbReference type="SUPFAM" id="SSF52210">
    <property type="entry name" value="Succinyl-CoA synthetase domains"/>
    <property type="match status" value="2"/>
</dbReference>
<keyword evidence="3" id="KW-0436">Ligase</keyword>
<evidence type="ECO:0000313" key="8">
    <source>
        <dbReference type="Proteomes" id="UP000320766"/>
    </source>
</evidence>
<dbReference type="PANTHER" id="PTHR43334:SF1">
    <property type="entry name" value="3-HYDROXYPROPIONATE--COA LIGASE [ADP-FORMING]"/>
    <property type="match status" value="1"/>
</dbReference>
<dbReference type="Pfam" id="PF13607">
    <property type="entry name" value="Succ_CoA_lig"/>
    <property type="match status" value="1"/>
</dbReference>
<dbReference type="InterPro" id="IPR036291">
    <property type="entry name" value="NAD(P)-bd_dom_sf"/>
</dbReference>
<dbReference type="Gene3D" id="3.40.50.261">
    <property type="entry name" value="Succinyl-CoA synthetase domains"/>
    <property type="match status" value="2"/>
</dbReference>
<feature type="domain" description="CoA-binding" evidence="6">
    <location>
        <begin position="15"/>
        <end position="110"/>
    </location>
</feature>
<protein>
    <recommendedName>
        <fullName evidence="2">acetate--CoA ligase (ADP-forming)</fullName>
        <ecNumber evidence="2">6.2.1.13</ecNumber>
    </recommendedName>
</protein>
<sequence length="496" mass="53585">MDTDEDMRTSNLNMLFNPRSVAIVGASASPGKLGTITLLSTIAGGFKGKIHPINPNEDEILGLKTYSSVKDVPDEIDIAVICTPSISVSKIVEECIKVGVKFGVVLSAGFGELGEDGKKAEKKMAEVARGEKMRLIGPNCMGMGSAASKLYASLNFTIPKPGNASIVSQSGTLATFITIEASRQGVGINKYVSSGNEADLHMEDFLSYYADDPETKVVAAFIEGVRDGRRFMDVSKRITKNKPFIVIKGGTTEIGAAAASSHTGSLSGSNYVFDAVCRQAGIIRVSNYMEMIDLLRAFSFSSLPKGRNVGMVSSQGGMGVLAADACVKYGLNLPKLTKGSMNELNSFLPYMWSHKNPIDITGGTMDPTAFTRSLEVLLQQRDIQSVLCLAPIYSSYFDTVRAQISNDMRDISELIPAEMIEAVDEAAVDDLVKLKKKYNKPIVGIGFLSRRESNAVKLLQDNGILIYETPDQAAYVLSKLADYNEYQKGCSIWQSS</sequence>
<dbReference type="SUPFAM" id="SSF51735">
    <property type="entry name" value="NAD(P)-binding Rossmann-fold domains"/>
    <property type="match status" value="1"/>
</dbReference>
<proteinExistence type="predicted"/>
<dbReference type="SMART" id="SM00881">
    <property type="entry name" value="CoA_binding"/>
    <property type="match status" value="1"/>
</dbReference>
<dbReference type="Pfam" id="PF19045">
    <property type="entry name" value="Ligase_CoA_2"/>
    <property type="match status" value="1"/>
</dbReference>
<dbReference type="AlphaFoldDB" id="A0A520KXB0"/>
<dbReference type="EMBL" id="RXIL01000065">
    <property type="protein sequence ID" value="RZN69878.1"/>
    <property type="molecule type" value="Genomic_DNA"/>
</dbReference>
<evidence type="ECO:0000313" key="7">
    <source>
        <dbReference type="EMBL" id="RZN69878.1"/>
    </source>
</evidence>
<dbReference type="Pfam" id="PF13380">
    <property type="entry name" value="CoA_binding_2"/>
    <property type="match status" value="1"/>
</dbReference>
<organism evidence="7 8">
    <name type="scientific">Candidatus Methanolliviera hydrocarbonicum</name>
    <dbReference type="NCBI Taxonomy" id="2491085"/>
    <lineage>
        <taxon>Archaea</taxon>
        <taxon>Methanobacteriati</taxon>
        <taxon>Methanobacteriota</taxon>
        <taxon>Candidatus Methanoliparia</taxon>
        <taxon>Candidatus Methanoliparales</taxon>
        <taxon>Candidatus Methanollivieraceae</taxon>
        <taxon>Candidatus Methanolliviera</taxon>
    </lineage>
</organism>
<dbReference type="PANTHER" id="PTHR43334">
    <property type="entry name" value="ACETATE--COA LIGASE [ADP-FORMING]"/>
    <property type="match status" value="1"/>
</dbReference>
<gene>
    <name evidence="7" type="ORF">EF807_04025</name>
</gene>